<keyword evidence="1" id="KW-1133">Transmembrane helix</keyword>
<name>A0A1I7F537_9BACL</name>
<feature type="transmembrane region" description="Helical" evidence="1">
    <location>
        <begin position="106"/>
        <end position="126"/>
    </location>
</feature>
<evidence type="ECO:0000256" key="1">
    <source>
        <dbReference type="SAM" id="Phobius"/>
    </source>
</evidence>
<dbReference type="OrthoDB" id="2376024at2"/>
<feature type="transmembrane region" description="Helical" evidence="1">
    <location>
        <begin position="79"/>
        <end position="100"/>
    </location>
</feature>
<feature type="transmembrane region" description="Helical" evidence="1">
    <location>
        <begin position="229"/>
        <end position="252"/>
    </location>
</feature>
<dbReference type="RefSeq" id="WP_074948490.1">
    <property type="nucleotide sequence ID" value="NZ_FPBV01000001.1"/>
</dbReference>
<dbReference type="InterPro" id="IPR036927">
    <property type="entry name" value="Cyt_c_oxase-like_su1_sf"/>
</dbReference>
<feature type="transmembrane region" description="Helical" evidence="1">
    <location>
        <begin position="324"/>
        <end position="347"/>
    </location>
</feature>
<feature type="transmembrane region" description="Helical" evidence="1">
    <location>
        <begin position="258"/>
        <end position="276"/>
    </location>
</feature>
<dbReference type="STRING" id="392015.SAMN05421543_10166"/>
<dbReference type="AlphaFoldDB" id="A0A1I7F537"/>
<accession>A0A1I7F537</accession>
<feature type="transmembrane region" description="Helical" evidence="1">
    <location>
        <begin position="297"/>
        <end position="318"/>
    </location>
</feature>
<feature type="transmembrane region" description="Helical" evidence="1">
    <location>
        <begin position="195"/>
        <end position="217"/>
    </location>
</feature>
<feature type="transmembrane region" description="Helical" evidence="1">
    <location>
        <begin position="391"/>
        <end position="416"/>
    </location>
</feature>
<evidence type="ECO:0000313" key="2">
    <source>
        <dbReference type="EMBL" id="SFU31276.1"/>
    </source>
</evidence>
<keyword evidence="3" id="KW-1185">Reference proteome</keyword>
<dbReference type="Proteomes" id="UP000183508">
    <property type="component" value="Unassembled WGS sequence"/>
</dbReference>
<protein>
    <submittedName>
        <fullName evidence="2">Uncharacterized protein</fullName>
    </submittedName>
</protein>
<keyword evidence="1" id="KW-0472">Membrane</keyword>
<keyword evidence="1" id="KW-0812">Transmembrane</keyword>
<feature type="transmembrane region" description="Helical" evidence="1">
    <location>
        <begin position="49"/>
        <end position="67"/>
    </location>
</feature>
<proteinExistence type="predicted"/>
<dbReference type="SUPFAM" id="SSF81442">
    <property type="entry name" value="Cytochrome c oxidase subunit I-like"/>
    <property type="match status" value="1"/>
</dbReference>
<sequence length="433" mass="45823">MRCKPWMGWLPVAFVAAAILNFAAGAALGGLMAFVPRWWAPLGMVHGEINPYGWLTMLIYGMTYAVLSVSAGLRLPWPWLGWLQWGLAEAGVLAVVMGLALPASGFLVAGLWLQALAPTLFLINILSAVAARRKGTGAGETTVPRALRFMAKSPRFQATDRIGRRGTDIALMLFVPAVWWAALGATAGRPADGRALMLLVGYGWIAGTVLAVAIHLYPRFTDDAGVPPWTVTTSQGLWLAGVVLATAGAVAWPPALAVGQRLLGVSFALTAGVYLIRLPRRRRDAEDERRLPTHAAWAWAIAWGFAGVLGLALCAGLPPASLAGLHLLFLGWITTLVYAVGYALFPVLLEVSPPSPRWAFPQIMAAAVGALCMILAFGAGEVSPRPAWLDAWTNGLFAAGGSFTSLAFAAFAAVWLRAIVCDTVHTPEGPGTG</sequence>
<reference evidence="3" key="1">
    <citation type="submission" date="2016-10" db="EMBL/GenBank/DDBJ databases">
        <authorList>
            <person name="Varghese N."/>
        </authorList>
    </citation>
    <scope>NUCLEOTIDE SEQUENCE [LARGE SCALE GENOMIC DNA]</scope>
    <source>
        <strain evidence="3">DSM 17980</strain>
    </source>
</reference>
<evidence type="ECO:0000313" key="3">
    <source>
        <dbReference type="Proteomes" id="UP000183508"/>
    </source>
</evidence>
<dbReference type="EMBL" id="FPBV01000001">
    <property type="protein sequence ID" value="SFU31276.1"/>
    <property type="molecule type" value="Genomic_DNA"/>
</dbReference>
<organism evidence="2 3">
    <name type="scientific">Alicyclobacillus macrosporangiidus</name>
    <dbReference type="NCBI Taxonomy" id="392015"/>
    <lineage>
        <taxon>Bacteria</taxon>
        <taxon>Bacillati</taxon>
        <taxon>Bacillota</taxon>
        <taxon>Bacilli</taxon>
        <taxon>Bacillales</taxon>
        <taxon>Alicyclobacillaceae</taxon>
        <taxon>Alicyclobacillus</taxon>
    </lineage>
</organism>
<feature type="transmembrane region" description="Helical" evidence="1">
    <location>
        <begin position="169"/>
        <end position="189"/>
    </location>
</feature>
<gene>
    <name evidence="2" type="ORF">SAMN05421543_10166</name>
</gene>
<feature type="transmembrane region" description="Helical" evidence="1">
    <location>
        <begin position="359"/>
        <end position="379"/>
    </location>
</feature>